<evidence type="ECO:0000313" key="4">
    <source>
        <dbReference type="Proteomes" id="UP000236319"/>
    </source>
</evidence>
<dbReference type="OrthoDB" id="361447at2759"/>
<protein>
    <recommendedName>
        <fullName evidence="2">Hpc2-related domain-containing protein</fullName>
    </recommendedName>
</protein>
<accession>A0A2H6KDA3</accession>
<feature type="compositionally biased region" description="Acidic residues" evidence="1">
    <location>
        <begin position="54"/>
        <end position="71"/>
    </location>
</feature>
<dbReference type="Pfam" id="PF08729">
    <property type="entry name" value="HUN"/>
    <property type="match status" value="1"/>
</dbReference>
<organism evidence="3 4">
    <name type="scientific">Babesia ovata</name>
    <dbReference type="NCBI Taxonomy" id="189622"/>
    <lineage>
        <taxon>Eukaryota</taxon>
        <taxon>Sar</taxon>
        <taxon>Alveolata</taxon>
        <taxon>Apicomplexa</taxon>
        <taxon>Aconoidasida</taxon>
        <taxon>Piroplasmida</taxon>
        <taxon>Babesiidae</taxon>
        <taxon>Babesia</taxon>
    </lineage>
</organism>
<feature type="region of interest" description="Disordered" evidence="1">
    <location>
        <begin position="135"/>
        <end position="180"/>
    </location>
</feature>
<dbReference type="EMBL" id="BDSA01000002">
    <property type="protein sequence ID" value="GBE60980.1"/>
    <property type="molecule type" value="Genomic_DNA"/>
</dbReference>
<keyword evidence="4" id="KW-1185">Reference proteome</keyword>
<evidence type="ECO:0000259" key="2">
    <source>
        <dbReference type="Pfam" id="PF08729"/>
    </source>
</evidence>
<feature type="compositionally biased region" description="Basic residues" evidence="1">
    <location>
        <begin position="882"/>
        <end position="892"/>
    </location>
</feature>
<dbReference type="AlphaFoldDB" id="A0A2H6KDA3"/>
<dbReference type="GeneID" id="39874750"/>
<dbReference type="VEuPathDB" id="PiroplasmaDB:BOVATA_024730"/>
<dbReference type="Proteomes" id="UP000236319">
    <property type="component" value="Unassembled WGS sequence"/>
</dbReference>
<gene>
    <name evidence="3" type="ORF">BOVATA_024730</name>
</gene>
<feature type="region of interest" description="Disordered" evidence="1">
    <location>
        <begin position="370"/>
        <end position="389"/>
    </location>
</feature>
<evidence type="ECO:0000256" key="1">
    <source>
        <dbReference type="SAM" id="MobiDB-lite"/>
    </source>
</evidence>
<feature type="compositionally biased region" description="Basic and acidic residues" evidence="1">
    <location>
        <begin position="161"/>
        <end position="172"/>
    </location>
</feature>
<comment type="caution">
    <text evidence="3">The sequence shown here is derived from an EMBL/GenBank/DDBJ whole genome shotgun (WGS) entry which is preliminary data.</text>
</comment>
<feature type="region of interest" description="Disordered" evidence="1">
    <location>
        <begin position="1"/>
        <end position="76"/>
    </location>
</feature>
<proteinExistence type="predicted"/>
<feature type="region of interest" description="Disordered" evidence="1">
    <location>
        <begin position="803"/>
        <end position="892"/>
    </location>
</feature>
<feature type="compositionally biased region" description="Low complexity" evidence="1">
    <location>
        <begin position="853"/>
        <end position="870"/>
    </location>
</feature>
<evidence type="ECO:0000313" key="3">
    <source>
        <dbReference type="EMBL" id="GBE60980.1"/>
    </source>
</evidence>
<reference evidence="3 4" key="1">
    <citation type="journal article" date="2017" name="BMC Genomics">
        <title>Whole-genome assembly of Babesia ovata and comparative genomics between closely related pathogens.</title>
        <authorList>
            <person name="Yamagishi J."/>
            <person name="Asada M."/>
            <person name="Hakimi H."/>
            <person name="Tanaka T.Q."/>
            <person name="Sugimoto C."/>
            <person name="Kawazu S."/>
        </authorList>
    </citation>
    <scope>NUCLEOTIDE SEQUENCE [LARGE SCALE GENOMIC DNA]</scope>
    <source>
        <strain evidence="3 4">Miyake</strain>
    </source>
</reference>
<dbReference type="InterPro" id="IPR014840">
    <property type="entry name" value="HRD"/>
</dbReference>
<feature type="compositionally biased region" description="Polar residues" evidence="1">
    <location>
        <begin position="591"/>
        <end position="607"/>
    </location>
</feature>
<name>A0A2H6KDA3_9APIC</name>
<feature type="domain" description="Hpc2-related" evidence="2">
    <location>
        <begin position="216"/>
        <end position="271"/>
    </location>
</feature>
<feature type="region of interest" description="Disordered" evidence="1">
    <location>
        <begin position="528"/>
        <end position="610"/>
    </location>
</feature>
<sequence>MVNDSVAAEPPTEAPVEDAPPLAAVVTDYTPSVQTEKAAPDSSEDASNGFCNPVEDDELTEQDLSEEEEDSLREPSVKRYLPGVSVELKLKAFHTENGGTTQQVPMMVDFYAECMKTYRDEKRFILEEHYLGPKTSQLTDASGRDRKKAQAASAAQTNGDSKPDKAGSHDNGHSGAEGTAEVSLDDVMWMKTRPNDPLLRCIQSITDRLNIQGIVGDPTSYLKVGGDDMHYDIDDPFIDDDAMFSELRLSKNDILRKKQKERDFSVWSEDEEEELGSELVADDFVAQYSSELKIEDDTDPDIPQQPVLYFDPFGWRRYFARIPKQFYAIFHDLEAKYRGYSGQLTTEAIRSVVIELLDSIFRRLTKLPEPRQKKGQAGGDGTNSNNNSPVDEQRIEFERRGLNCVGVGKIIGVNGRILRWIAAAIWEITNAVSRRDMHETWLKLVLAHNELMISEMRSRMYSKWLSKVEPLKGKKDVKFFTRLADNMKHVSKSVHTVRRVMRDYEAAFTAAVENFKAAERKLVKNGTSLKKVNSKPDPPAAKTNTVGTPISANSSSEGIANVESFNPLNTTTPATNAVNVDDGMGEASPRPTVSKSTGENLGDSSAPSCAVEDGDGQHDGPLMYGDFNISTQKNSAPLQGLSFRIAQESQGGERDDVSDVDFCSFSDILRRCSLWKRVSSLVTLYKYISVDILTWVQMINLALATSISIAATDFSSLVQEEVHGEYVFDKAYGCIADLLIQVVQEVSGLKLIIATDVSRVVVMYIHESSTFDDLFERENKDQLVFYDNSDVAAAPGKVQLVEVTKGNKRGKAPAGKKEATAKTGKKNAKRKRTDEGPSDSTPQKSAKVVSPKTAAVAKTRNRVTTVTNVADSDASQTPKNAKSTKKAKSASQ</sequence>
<feature type="compositionally biased region" description="Low complexity" evidence="1">
    <location>
        <begin position="566"/>
        <end position="580"/>
    </location>
</feature>
<dbReference type="RefSeq" id="XP_028867223.1">
    <property type="nucleotide sequence ID" value="XM_029011390.1"/>
</dbReference>
<feature type="compositionally biased region" description="Polar residues" evidence="1">
    <location>
        <begin position="542"/>
        <end position="558"/>
    </location>
</feature>